<evidence type="ECO:0000313" key="3">
    <source>
        <dbReference type="Proteomes" id="UP000770785"/>
    </source>
</evidence>
<gene>
    <name evidence="2" type="ORF">GGR27_003209</name>
</gene>
<evidence type="ECO:0000313" key="2">
    <source>
        <dbReference type="EMBL" id="NJC27692.1"/>
    </source>
</evidence>
<organism evidence="2 3">
    <name type="scientific">Neolewinella antarctica</name>
    <dbReference type="NCBI Taxonomy" id="442734"/>
    <lineage>
        <taxon>Bacteria</taxon>
        <taxon>Pseudomonadati</taxon>
        <taxon>Bacteroidota</taxon>
        <taxon>Saprospiria</taxon>
        <taxon>Saprospirales</taxon>
        <taxon>Lewinellaceae</taxon>
        <taxon>Neolewinella</taxon>
    </lineage>
</organism>
<feature type="transmembrane region" description="Helical" evidence="1">
    <location>
        <begin position="7"/>
        <end position="27"/>
    </location>
</feature>
<evidence type="ECO:0008006" key="4">
    <source>
        <dbReference type="Google" id="ProtNLM"/>
    </source>
</evidence>
<dbReference type="Proteomes" id="UP000770785">
    <property type="component" value="Unassembled WGS sequence"/>
</dbReference>
<feature type="transmembrane region" description="Helical" evidence="1">
    <location>
        <begin position="132"/>
        <end position="151"/>
    </location>
</feature>
<name>A0ABX0XG14_9BACT</name>
<protein>
    <recommendedName>
        <fullName evidence="4">DUF2207 domain-containing protein</fullName>
    </recommendedName>
</protein>
<dbReference type="EMBL" id="JAATJH010000005">
    <property type="protein sequence ID" value="NJC27692.1"/>
    <property type="molecule type" value="Genomic_DNA"/>
</dbReference>
<keyword evidence="3" id="KW-1185">Reference proteome</keyword>
<evidence type="ECO:0000256" key="1">
    <source>
        <dbReference type="SAM" id="Phobius"/>
    </source>
</evidence>
<proteinExistence type="predicted"/>
<keyword evidence="1" id="KW-0812">Transmembrane</keyword>
<comment type="caution">
    <text evidence="2">The sequence shown here is derived from an EMBL/GenBank/DDBJ whole genome shotgun (WGS) entry which is preliminary data.</text>
</comment>
<keyword evidence="1" id="KW-1133">Transmembrane helix</keyword>
<sequence length="392" mass="44658">MNHPDSSIVIVTIVAIVLAAFAMILTWPKSVVYTCDDVKFDKISITGKQSSGDAAYSYTYYKGVSTYGNTSVKLSDEHFHVFFPDKYPRDNEFIVNRDTLYEAKVYFLPNGKTFLRQPEDCKEWKDDNQFKIYISFILFIPLILLTVRLFWKTIVYMRKHLFLLTLFLIIQVNIQAQEVDSTTVFLVNEVKENAVLLNYPIGNIILRQTDGYTISTSYPEGVLVKLMSASDTVLLNSLFLRGDARFMFPIPAQYVNAVNTSIQGNVGIQPQYKIEFQGSTDTTCYLKFSCVQLSDGTGQLVMMRMIKKDGRWYIDEKPIEVKLSVAISSTKKDVLHQILTGETSNEQLSRYHQAVASEGVVSLDAFVEVYLSWFNGDTKLSKEQTAEYTNQV</sequence>
<accession>A0ABX0XG14</accession>
<dbReference type="RefSeq" id="WP_168039012.1">
    <property type="nucleotide sequence ID" value="NZ_JAATJH010000005.1"/>
</dbReference>
<reference evidence="2 3" key="1">
    <citation type="submission" date="2020-03" db="EMBL/GenBank/DDBJ databases">
        <title>Genomic Encyclopedia of Type Strains, Phase IV (KMG-IV): sequencing the most valuable type-strain genomes for metagenomic binning, comparative biology and taxonomic classification.</title>
        <authorList>
            <person name="Goeker M."/>
        </authorList>
    </citation>
    <scope>NUCLEOTIDE SEQUENCE [LARGE SCALE GENOMIC DNA]</scope>
    <source>
        <strain evidence="2 3">DSM 105096</strain>
    </source>
</reference>
<keyword evidence="1" id="KW-0472">Membrane</keyword>